<protein>
    <recommendedName>
        <fullName evidence="3">Lasso RiPP family leader peptide-containing protein</fullName>
    </recommendedName>
</protein>
<evidence type="ECO:0008006" key="3">
    <source>
        <dbReference type="Google" id="ProtNLM"/>
    </source>
</evidence>
<dbReference type="NCBIfam" id="NF033521">
    <property type="entry name" value="lasso_leader_L3"/>
    <property type="match status" value="1"/>
</dbReference>
<dbReference type="EMBL" id="PVNH01000002">
    <property type="protein sequence ID" value="PRX50402.1"/>
    <property type="molecule type" value="Genomic_DNA"/>
</dbReference>
<accession>A0A2T0M1B8</accession>
<organism evidence="1 2">
    <name type="scientific">Prauserella shujinwangii</name>
    <dbReference type="NCBI Taxonomy" id="1453103"/>
    <lineage>
        <taxon>Bacteria</taxon>
        <taxon>Bacillati</taxon>
        <taxon>Actinomycetota</taxon>
        <taxon>Actinomycetes</taxon>
        <taxon>Pseudonocardiales</taxon>
        <taxon>Pseudonocardiaceae</taxon>
        <taxon>Prauserella</taxon>
    </lineage>
</organism>
<keyword evidence="2" id="KW-1185">Reference proteome</keyword>
<sequence>MKVYEAPMLVELGTFREITGLLARNGNDRLILSKN</sequence>
<reference evidence="1 2" key="1">
    <citation type="submission" date="2018-03" db="EMBL/GenBank/DDBJ databases">
        <title>Genomic Encyclopedia of Type Strains, Phase III (KMG-III): the genomes of soil and plant-associated and newly described type strains.</title>
        <authorList>
            <person name="Whitman W."/>
        </authorList>
    </citation>
    <scope>NUCLEOTIDE SEQUENCE [LARGE SCALE GENOMIC DNA]</scope>
    <source>
        <strain evidence="1 2">CGMCC 4.7125</strain>
    </source>
</reference>
<proteinExistence type="predicted"/>
<dbReference type="RefSeq" id="WP_106177489.1">
    <property type="nucleotide sequence ID" value="NZ_PVNH01000002.1"/>
</dbReference>
<dbReference type="Proteomes" id="UP000238362">
    <property type="component" value="Unassembled WGS sequence"/>
</dbReference>
<evidence type="ECO:0000313" key="2">
    <source>
        <dbReference type="Proteomes" id="UP000238362"/>
    </source>
</evidence>
<name>A0A2T0M1B8_9PSEU</name>
<dbReference type="AlphaFoldDB" id="A0A2T0M1B8"/>
<gene>
    <name evidence="1" type="ORF">B0I33_102523</name>
</gene>
<dbReference type="OrthoDB" id="4263503at2"/>
<evidence type="ECO:0000313" key="1">
    <source>
        <dbReference type="EMBL" id="PRX50402.1"/>
    </source>
</evidence>
<dbReference type="InterPro" id="IPR046015">
    <property type="entry name" value="DUF5972"/>
</dbReference>
<dbReference type="Pfam" id="PF19397">
    <property type="entry name" value="DUF5972"/>
    <property type="match status" value="1"/>
</dbReference>
<comment type="caution">
    <text evidence="1">The sequence shown here is derived from an EMBL/GenBank/DDBJ whole genome shotgun (WGS) entry which is preliminary data.</text>
</comment>